<dbReference type="Pfam" id="PF01551">
    <property type="entry name" value="Peptidase_M23"/>
    <property type="match status" value="1"/>
</dbReference>
<feature type="region of interest" description="Disordered" evidence="7">
    <location>
        <begin position="344"/>
        <end position="369"/>
    </location>
</feature>
<dbReference type="InterPro" id="IPR011055">
    <property type="entry name" value="Dup_hybrid_motif"/>
</dbReference>
<keyword evidence="10" id="KW-1185">Reference proteome</keyword>
<dbReference type="PANTHER" id="PTHR21666">
    <property type="entry name" value="PEPTIDASE-RELATED"/>
    <property type="match status" value="1"/>
</dbReference>
<reference evidence="9 10" key="1">
    <citation type="submission" date="2016-10" db="EMBL/GenBank/DDBJ databases">
        <authorList>
            <person name="de Groot N.N."/>
        </authorList>
    </citation>
    <scope>NUCLEOTIDE SEQUENCE [LARGE SCALE GENOMIC DNA]</scope>
    <source>
        <strain evidence="9 10">DSM 25584</strain>
    </source>
</reference>
<dbReference type="SUPFAM" id="SSF51261">
    <property type="entry name" value="Duplicated hybrid motif"/>
    <property type="match status" value="1"/>
</dbReference>
<evidence type="ECO:0000313" key="9">
    <source>
        <dbReference type="EMBL" id="SDF91373.1"/>
    </source>
</evidence>
<evidence type="ECO:0000256" key="6">
    <source>
        <dbReference type="ARBA" id="ARBA00023049"/>
    </source>
</evidence>
<dbReference type="EMBL" id="FNCE01000003">
    <property type="protein sequence ID" value="SDF91373.1"/>
    <property type="molecule type" value="Genomic_DNA"/>
</dbReference>
<dbReference type="RefSeq" id="WP_090019271.1">
    <property type="nucleotide sequence ID" value="NZ_FNCE01000003.1"/>
</dbReference>
<dbReference type="GO" id="GO:0046872">
    <property type="term" value="F:metal ion binding"/>
    <property type="evidence" value="ECO:0007669"/>
    <property type="project" value="UniProtKB-KW"/>
</dbReference>
<dbReference type="GO" id="GO:0006508">
    <property type="term" value="P:proteolysis"/>
    <property type="evidence" value="ECO:0007669"/>
    <property type="project" value="UniProtKB-KW"/>
</dbReference>
<dbReference type="InterPro" id="IPR050570">
    <property type="entry name" value="Cell_wall_metabolism_enzyme"/>
</dbReference>
<dbReference type="CDD" id="cd12797">
    <property type="entry name" value="M23_peptidase"/>
    <property type="match status" value="1"/>
</dbReference>
<evidence type="ECO:0000313" key="10">
    <source>
        <dbReference type="Proteomes" id="UP000199415"/>
    </source>
</evidence>
<feature type="domain" description="M23ase beta-sheet core" evidence="8">
    <location>
        <begin position="217"/>
        <end position="314"/>
    </location>
</feature>
<dbReference type="Gene3D" id="2.70.70.10">
    <property type="entry name" value="Glucose Permease (Domain IIA)"/>
    <property type="match status" value="1"/>
</dbReference>
<organism evidence="9 10">
    <name type="scientific">Limimonas halophila</name>
    <dbReference type="NCBI Taxonomy" id="1082479"/>
    <lineage>
        <taxon>Bacteria</taxon>
        <taxon>Pseudomonadati</taxon>
        <taxon>Pseudomonadota</taxon>
        <taxon>Alphaproteobacteria</taxon>
        <taxon>Rhodospirillales</taxon>
        <taxon>Rhodovibrionaceae</taxon>
        <taxon>Limimonas</taxon>
    </lineage>
</organism>
<keyword evidence="2" id="KW-0645">Protease</keyword>
<keyword evidence="4 9" id="KW-0378">Hydrolase</keyword>
<evidence type="ECO:0000256" key="4">
    <source>
        <dbReference type="ARBA" id="ARBA00022801"/>
    </source>
</evidence>
<evidence type="ECO:0000256" key="3">
    <source>
        <dbReference type="ARBA" id="ARBA00022723"/>
    </source>
</evidence>
<evidence type="ECO:0000256" key="7">
    <source>
        <dbReference type="SAM" id="MobiDB-lite"/>
    </source>
</evidence>
<evidence type="ECO:0000256" key="5">
    <source>
        <dbReference type="ARBA" id="ARBA00022833"/>
    </source>
</evidence>
<dbReference type="STRING" id="1082479.SAMN05216241_103136"/>
<keyword evidence="3" id="KW-0479">Metal-binding</keyword>
<protein>
    <submittedName>
        <fullName evidence="9">Murein DD-endopeptidase MepM and murein hydrolase activator NlpD, contain LysM domain</fullName>
    </submittedName>
</protein>
<evidence type="ECO:0000256" key="1">
    <source>
        <dbReference type="ARBA" id="ARBA00001947"/>
    </source>
</evidence>
<dbReference type="InterPro" id="IPR016047">
    <property type="entry name" value="M23ase_b-sheet_dom"/>
</dbReference>
<evidence type="ECO:0000256" key="2">
    <source>
        <dbReference type="ARBA" id="ARBA00022670"/>
    </source>
</evidence>
<dbReference type="AlphaFoldDB" id="A0A1G7PYS4"/>
<sequence length="369" mass="40859">MEVLQRAGIGVSEAYQAARQLQDVYDASALSPGQAVHLRFGGSYQDRRLRRLKLRASAETNAAVVRTDEGGFAARTTKRDLKRRVHAAEGTIRSSLFAAGRRHEVPPKLMITVIRKLSYLVDFQRDLREGDGFEVLYATDTGPDGKRARVGPLLYASVERRGEQLEMYRFDAEGTGVTYFNSEGKSVRRLLMRTPLNGARISSGYGMREHPMLGYSRMHEGVDFAASRGTPIYAAGDGVVRYAGRNGGYGNYVKLDHRDPFTTAYGHMQRVADGVRPGAHVNQGEVIGYVGNTGRSTGPHLHYEILKHGEPVNPRSLDLPTGYELTGQELKAFKQRVAEIDRMRERRGEPTRVAQASCGEAESKPENAC</sequence>
<proteinExistence type="predicted"/>
<keyword evidence="6" id="KW-0482">Metalloprotease</keyword>
<dbReference type="GO" id="GO:0004222">
    <property type="term" value="F:metalloendopeptidase activity"/>
    <property type="evidence" value="ECO:0007669"/>
    <property type="project" value="TreeGrafter"/>
</dbReference>
<comment type="cofactor">
    <cofactor evidence="1">
        <name>Zn(2+)</name>
        <dbReference type="ChEBI" id="CHEBI:29105"/>
    </cofactor>
</comment>
<accession>A0A1G7PYS4</accession>
<dbReference type="FunFam" id="2.70.70.10:FF:000006">
    <property type="entry name" value="M23 family peptidase"/>
    <property type="match status" value="1"/>
</dbReference>
<dbReference type="Proteomes" id="UP000199415">
    <property type="component" value="Unassembled WGS sequence"/>
</dbReference>
<keyword evidence="5" id="KW-0862">Zinc</keyword>
<dbReference type="PANTHER" id="PTHR21666:SF288">
    <property type="entry name" value="CELL DIVISION PROTEIN YTFB"/>
    <property type="match status" value="1"/>
</dbReference>
<dbReference type="OrthoDB" id="9805070at2"/>
<evidence type="ECO:0000259" key="8">
    <source>
        <dbReference type="Pfam" id="PF01551"/>
    </source>
</evidence>
<dbReference type="Gene3D" id="3.10.450.350">
    <property type="match status" value="1"/>
</dbReference>
<name>A0A1G7PYS4_9PROT</name>
<gene>
    <name evidence="9" type="ORF">SAMN05216241_103136</name>
</gene>